<evidence type="ECO:0000259" key="1">
    <source>
        <dbReference type="SMART" id="SM00421"/>
    </source>
</evidence>
<dbReference type="Proteomes" id="UP000825799">
    <property type="component" value="Chromosome"/>
</dbReference>
<sequence>MNLQERLRSELSDTALDDAAWPAFLMRFASHLGATEVAMGGAQPGGVHEMIAPHTDPGFTGLYHETYHQQNSLMHAVLRQQAGTVTQTEELPEFAQFSRSDLYNLWCVPQSFNHGVALSLGSSTGWVGALVVNTRAPATSNQIETLRAFAPDLQKAVEQWRVLKQLRLANRLTLDTLDIAGLGALFLDRTGHVLDLNGQAQDMLADGRLQVRDGQLRGPEPQSDSALAQLITRCLFTPDLGGGRMQLAGPDGPLSVQCAPVPGNFAFPTPQRPGAIVLVTDPKGKLRVRISALSRLYGLTRAEAELALAVVETGSRKAAAELRGVSDTTARSQLTSIFDKTGVRRQTELVRLLLDDH</sequence>
<protein>
    <recommendedName>
        <fullName evidence="1">HTH luxR-type domain-containing protein</fullName>
    </recommendedName>
</protein>
<gene>
    <name evidence="2" type="ORF">K1X15_02665</name>
</gene>
<dbReference type="InterPro" id="IPR000792">
    <property type="entry name" value="Tscrpt_reg_LuxR_C"/>
</dbReference>
<keyword evidence="3" id="KW-1185">Reference proteome</keyword>
<dbReference type="EMBL" id="CP080590">
    <property type="protein sequence ID" value="QYO77498.1"/>
    <property type="molecule type" value="Genomic_DNA"/>
</dbReference>
<proteinExistence type="predicted"/>
<feature type="domain" description="HTH luxR-type" evidence="1">
    <location>
        <begin position="296"/>
        <end position="353"/>
    </location>
</feature>
<accession>A0ABX8WF36</accession>
<dbReference type="SUPFAM" id="SSF46894">
    <property type="entry name" value="C-terminal effector domain of the bipartite response regulators"/>
    <property type="match status" value="1"/>
</dbReference>
<dbReference type="RefSeq" id="WP_220305953.1">
    <property type="nucleotide sequence ID" value="NZ_CP080590.1"/>
</dbReference>
<dbReference type="InterPro" id="IPR036388">
    <property type="entry name" value="WH-like_DNA-bd_sf"/>
</dbReference>
<dbReference type="SMART" id="SM00421">
    <property type="entry name" value="HTH_LUXR"/>
    <property type="match status" value="1"/>
</dbReference>
<dbReference type="InterPro" id="IPR016032">
    <property type="entry name" value="Sig_transdc_resp-reg_C-effctor"/>
</dbReference>
<evidence type="ECO:0000313" key="2">
    <source>
        <dbReference type="EMBL" id="QYO77498.1"/>
    </source>
</evidence>
<name>A0ABX8WF36_9HYPH</name>
<dbReference type="Gene3D" id="1.10.10.10">
    <property type="entry name" value="Winged helix-like DNA-binding domain superfamily/Winged helix DNA-binding domain"/>
    <property type="match status" value="1"/>
</dbReference>
<evidence type="ECO:0000313" key="3">
    <source>
        <dbReference type="Proteomes" id="UP000825799"/>
    </source>
</evidence>
<reference evidence="2 3" key="1">
    <citation type="submission" date="2021-08" db="EMBL/GenBank/DDBJ databases">
        <title>Devosia salina sp. nov., isolated from the South China Sea sediment.</title>
        <authorList>
            <person name="Zhou Z."/>
        </authorList>
    </citation>
    <scope>NUCLEOTIDE SEQUENCE [LARGE SCALE GENOMIC DNA]</scope>
    <source>
        <strain evidence="2 3">SCS-3</strain>
    </source>
</reference>
<organism evidence="2 3">
    <name type="scientific">Devosia salina</name>
    <dbReference type="NCBI Taxonomy" id="2860336"/>
    <lineage>
        <taxon>Bacteria</taxon>
        <taxon>Pseudomonadati</taxon>
        <taxon>Pseudomonadota</taxon>
        <taxon>Alphaproteobacteria</taxon>
        <taxon>Hyphomicrobiales</taxon>
        <taxon>Devosiaceae</taxon>
        <taxon>Devosia</taxon>
    </lineage>
</organism>